<evidence type="ECO:0000259" key="2">
    <source>
        <dbReference type="PROSITE" id="PS50943"/>
    </source>
</evidence>
<evidence type="ECO:0000256" key="1">
    <source>
        <dbReference type="ARBA" id="ARBA00023125"/>
    </source>
</evidence>
<dbReference type="CDD" id="cd00093">
    <property type="entry name" value="HTH_XRE"/>
    <property type="match status" value="1"/>
</dbReference>
<gene>
    <name evidence="3" type="ORF">FC15_GL000943</name>
</gene>
<feature type="domain" description="HTH cro/C1-type" evidence="2">
    <location>
        <begin position="13"/>
        <end position="67"/>
    </location>
</feature>
<dbReference type="Proteomes" id="UP000051315">
    <property type="component" value="Unassembled WGS sequence"/>
</dbReference>
<dbReference type="STRING" id="1423735.FC15_GL000943"/>
<organism evidence="3 4">
    <name type="scientific">Lapidilactobacillus concavus DSM 17758</name>
    <dbReference type="NCBI Taxonomy" id="1423735"/>
    <lineage>
        <taxon>Bacteria</taxon>
        <taxon>Bacillati</taxon>
        <taxon>Bacillota</taxon>
        <taxon>Bacilli</taxon>
        <taxon>Lactobacillales</taxon>
        <taxon>Lactobacillaceae</taxon>
        <taxon>Lapidilactobacillus</taxon>
    </lineage>
</organism>
<dbReference type="PATRIC" id="fig|1423735.3.peg.981"/>
<comment type="caution">
    <text evidence="3">The sequence shown here is derived from an EMBL/GenBank/DDBJ whole genome shotgun (WGS) entry which is preliminary data.</text>
</comment>
<dbReference type="RefSeq" id="WP_057822929.1">
    <property type="nucleotide sequence ID" value="NZ_AZFX01000003.1"/>
</dbReference>
<dbReference type="SMART" id="SM00530">
    <property type="entry name" value="HTH_XRE"/>
    <property type="match status" value="1"/>
</dbReference>
<protein>
    <recommendedName>
        <fullName evidence="2">HTH cro/C1-type domain-containing protein</fullName>
    </recommendedName>
</protein>
<dbReference type="InterPro" id="IPR010982">
    <property type="entry name" value="Lambda_DNA-bd_dom_sf"/>
</dbReference>
<keyword evidence="1" id="KW-0238">DNA-binding</keyword>
<dbReference type="AlphaFoldDB" id="A0A0R1W832"/>
<dbReference type="Pfam" id="PF01381">
    <property type="entry name" value="HTH_3"/>
    <property type="match status" value="1"/>
</dbReference>
<sequence>MIIFNSNRLSKRIADARKAKNMTQMELADRLGVSYQAVSNWERSQSMPDIDKYATLAEVLGISINDLLGSESGEQTIQKIQDPEAPLPIETVIDAAPVMKPKQVEEKIGHHPITLHQLKEIAPYLSDETLIEMLRALDSSPDFVEELPGIAPYLDEDDLEEFIQDKLLNQLPDSLPTLIKLAPFRDEDANGETFSQLWADSRFSQKQLQELLPFVDTDAIYDTLMSHRITDFKSLTTFAPFLDDDQVDDLFDRVADKYPEQLDTLKSLAPFVDSENIVDYLRDRLPEIHDAEVRNNTFHAFLPFIDDDDLLGLFDR</sequence>
<dbReference type="PANTHER" id="PTHR46558:SF11">
    <property type="entry name" value="HTH-TYPE TRANSCRIPTIONAL REGULATOR XRE"/>
    <property type="match status" value="1"/>
</dbReference>
<dbReference type="PANTHER" id="PTHR46558">
    <property type="entry name" value="TRACRIPTIONAL REGULATORY PROTEIN-RELATED-RELATED"/>
    <property type="match status" value="1"/>
</dbReference>
<reference evidence="3 4" key="1">
    <citation type="journal article" date="2015" name="Genome Announc.">
        <title>Expanding the biotechnology potential of lactobacilli through comparative genomics of 213 strains and associated genera.</title>
        <authorList>
            <person name="Sun Z."/>
            <person name="Harris H.M."/>
            <person name="McCann A."/>
            <person name="Guo C."/>
            <person name="Argimon S."/>
            <person name="Zhang W."/>
            <person name="Yang X."/>
            <person name="Jeffery I.B."/>
            <person name="Cooney J.C."/>
            <person name="Kagawa T.F."/>
            <person name="Liu W."/>
            <person name="Song Y."/>
            <person name="Salvetti E."/>
            <person name="Wrobel A."/>
            <person name="Rasinkangas P."/>
            <person name="Parkhill J."/>
            <person name="Rea M.C."/>
            <person name="O'Sullivan O."/>
            <person name="Ritari J."/>
            <person name="Douillard F.P."/>
            <person name="Paul Ross R."/>
            <person name="Yang R."/>
            <person name="Briner A.E."/>
            <person name="Felis G.E."/>
            <person name="de Vos W.M."/>
            <person name="Barrangou R."/>
            <person name="Klaenhammer T.R."/>
            <person name="Caufield P.W."/>
            <person name="Cui Y."/>
            <person name="Zhang H."/>
            <person name="O'Toole P.W."/>
        </authorList>
    </citation>
    <scope>NUCLEOTIDE SEQUENCE [LARGE SCALE GENOMIC DNA]</scope>
    <source>
        <strain evidence="3 4">DSM 17758</strain>
    </source>
</reference>
<evidence type="ECO:0000313" key="3">
    <source>
        <dbReference type="EMBL" id="KRM13773.1"/>
    </source>
</evidence>
<dbReference type="EMBL" id="AZFX01000003">
    <property type="protein sequence ID" value="KRM13773.1"/>
    <property type="molecule type" value="Genomic_DNA"/>
</dbReference>
<dbReference type="GO" id="GO:0003677">
    <property type="term" value="F:DNA binding"/>
    <property type="evidence" value="ECO:0007669"/>
    <property type="project" value="UniProtKB-KW"/>
</dbReference>
<keyword evidence="4" id="KW-1185">Reference proteome</keyword>
<dbReference type="PROSITE" id="PS50943">
    <property type="entry name" value="HTH_CROC1"/>
    <property type="match status" value="1"/>
</dbReference>
<dbReference type="InterPro" id="IPR001387">
    <property type="entry name" value="Cro/C1-type_HTH"/>
</dbReference>
<proteinExistence type="predicted"/>
<evidence type="ECO:0000313" key="4">
    <source>
        <dbReference type="Proteomes" id="UP000051315"/>
    </source>
</evidence>
<accession>A0A0R1W832</accession>
<dbReference type="Gene3D" id="1.10.260.40">
    <property type="entry name" value="lambda repressor-like DNA-binding domains"/>
    <property type="match status" value="1"/>
</dbReference>
<dbReference type="SUPFAM" id="SSF47413">
    <property type="entry name" value="lambda repressor-like DNA-binding domains"/>
    <property type="match status" value="1"/>
</dbReference>
<dbReference type="OrthoDB" id="2475196at2"/>
<name>A0A0R1W832_9LACO</name>